<name>A0A183JF76_9TREM</name>
<keyword evidence="2" id="KW-1185">Reference proteome</keyword>
<dbReference type="InterPro" id="IPR036322">
    <property type="entry name" value="WD40_repeat_dom_sf"/>
</dbReference>
<dbReference type="Proteomes" id="UP000279833">
    <property type="component" value="Unassembled WGS sequence"/>
</dbReference>
<organism evidence="3">
    <name type="scientific">Schistosoma curassoni</name>
    <dbReference type="NCBI Taxonomy" id="6186"/>
    <lineage>
        <taxon>Eukaryota</taxon>
        <taxon>Metazoa</taxon>
        <taxon>Spiralia</taxon>
        <taxon>Lophotrochozoa</taxon>
        <taxon>Platyhelminthes</taxon>
        <taxon>Trematoda</taxon>
        <taxon>Digenea</taxon>
        <taxon>Strigeidida</taxon>
        <taxon>Schistosomatoidea</taxon>
        <taxon>Schistosomatidae</taxon>
        <taxon>Schistosoma</taxon>
    </lineage>
</organism>
<dbReference type="STRING" id="6186.A0A183JF76"/>
<reference evidence="1 2" key="2">
    <citation type="submission" date="2018-11" db="EMBL/GenBank/DDBJ databases">
        <authorList>
            <consortium name="Pathogen Informatics"/>
        </authorList>
    </citation>
    <scope>NUCLEOTIDE SEQUENCE [LARGE SCALE GENOMIC DNA]</scope>
    <source>
        <strain evidence="1">Dakar</strain>
        <strain evidence="2">Dakar, Senegal</strain>
    </source>
</reference>
<evidence type="ECO:0000313" key="1">
    <source>
        <dbReference type="EMBL" id="VDO67063.1"/>
    </source>
</evidence>
<protein>
    <submittedName>
        <fullName evidence="3">EIF2A domain-containing protein</fullName>
    </submittedName>
</protein>
<gene>
    <name evidence="1" type="ORF">SCUD_LOCUS1342</name>
</gene>
<reference evidence="3" key="1">
    <citation type="submission" date="2016-06" db="UniProtKB">
        <authorList>
            <consortium name="WormBaseParasite"/>
        </authorList>
    </citation>
    <scope>IDENTIFICATION</scope>
</reference>
<dbReference type="EMBL" id="UZAK01001062">
    <property type="protein sequence ID" value="VDO67063.1"/>
    <property type="molecule type" value="Genomic_DNA"/>
</dbReference>
<sequence>MSLTLNPDVLFRLFYFRNIVVCCHWNPNGNSLVSCERIKKAIVWSSL</sequence>
<dbReference type="WBParaSite" id="SCUD_0000134101-mRNA-1">
    <property type="protein sequence ID" value="SCUD_0000134101-mRNA-1"/>
    <property type="gene ID" value="SCUD_0000134101"/>
</dbReference>
<evidence type="ECO:0000313" key="2">
    <source>
        <dbReference type="Proteomes" id="UP000279833"/>
    </source>
</evidence>
<proteinExistence type="predicted"/>
<dbReference type="SUPFAM" id="SSF50978">
    <property type="entry name" value="WD40 repeat-like"/>
    <property type="match status" value="1"/>
</dbReference>
<accession>A0A183JF76</accession>
<evidence type="ECO:0000313" key="3">
    <source>
        <dbReference type="WBParaSite" id="SCUD_0000134101-mRNA-1"/>
    </source>
</evidence>
<dbReference type="AlphaFoldDB" id="A0A183JF76"/>